<reference evidence="1" key="1">
    <citation type="submission" date="2018-09" db="EMBL/GenBank/DDBJ databases">
        <title>Genome Analysis and Characterisation of Bacteriophage CS01 Active against Cronobacter sakazakii.</title>
        <authorList>
            <person name="Kim G.-H."/>
            <person name="Kim J."/>
            <person name="Yoon S.-S."/>
        </authorList>
    </citation>
    <scope>NUCLEOTIDE SEQUENCE [LARGE SCALE GENOMIC DNA]</scope>
</reference>
<organism evidence="1">
    <name type="scientific">Cronobacter phage CS01</name>
    <dbReference type="NCBI Taxonomy" id="2496544"/>
    <lineage>
        <taxon>Viruses</taxon>
        <taxon>Duplodnaviria</taxon>
        <taxon>Heunggongvirae</taxon>
        <taxon>Uroviricota</taxon>
        <taxon>Caudoviricetes</taxon>
        <taxon>Drexlerviridae</taxon>
        <taxon>Kyungwonvirus</taxon>
        <taxon>Kyungwonvirus CS01</taxon>
    </lineage>
</organism>
<dbReference type="Pfam" id="PF05354">
    <property type="entry name" value="Phage_attach"/>
    <property type="match status" value="1"/>
</dbReference>
<dbReference type="InterPro" id="IPR008018">
    <property type="entry name" value="Phage_tail_attach_FII"/>
</dbReference>
<proteinExistence type="predicted"/>
<dbReference type="GO" id="GO:0019068">
    <property type="term" value="P:virion assembly"/>
    <property type="evidence" value="ECO:0007669"/>
    <property type="project" value="InterPro"/>
</dbReference>
<sequence>MNYDQIRAMASAGIDFFSDGDGNFKCITQQGGVKMVGGVEVPVAEQSVTIHGLIRSPKIREVDGEQIMVTDKLGIFNADVEIKKGYRIVVDGETYTVTEPRPVRQTGTTVAYRPILRRVAVGG</sequence>
<gene>
    <name evidence="1" type="ORF">CS01_012</name>
</gene>
<evidence type="ECO:0000313" key="1">
    <source>
        <dbReference type="EMBL" id="AYJ73300.1"/>
    </source>
</evidence>
<dbReference type="EMBL" id="MH845412">
    <property type="protein sequence ID" value="AYJ73300.1"/>
    <property type="molecule type" value="Genomic_DNA"/>
</dbReference>
<protein>
    <submittedName>
        <fullName evidence="1">Uncharacterized protein</fullName>
    </submittedName>
</protein>
<accession>A0A3B8DJG0</accession>
<dbReference type="Proteomes" id="UP000279491">
    <property type="component" value="Segment"/>
</dbReference>
<evidence type="ECO:0000313" key="2">
    <source>
        <dbReference type="Proteomes" id="UP000279491"/>
    </source>
</evidence>
<name>A0A3B8DJG0_9CAUD</name>
<keyword evidence="2" id="KW-1185">Reference proteome</keyword>